<evidence type="ECO:0000256" key="1">
    <source>
        <dbReference type="ARBA" id="ARBA00004417"/>
    </source>
</evidence>
<dbReference type="InterPro" id="IPR003439">
    <property type="entry name" value="ABC_transporter-like_ATP-bd"/>
</dbReference>
<dbReference type="PROSITE" id="PS00211">
    <property type="entry name" value="ABC_TRANSPORTER_1"/>
    <property type="match status" value="1"/>
</dbReference>
<dbReference type="PANTHER" id="PTHR43297:SF2">
    <property type="entry name" value="DIPEPTIDE TRANSPORT ATP-BINDING PROTEIN DPPD"/>
    <property type="match status" value="1"/>
</dbReference>
<dbReference type="PROSITE" id="PS50893">
    <property type="entry name" value="ABC_TRANSPORTER_2"/>
    <property type="match status" value="1"/>
</dbReference>
<feature type="region of interest" description="Disordered" evidence="8">
    <location>
        <begin position="1"/>
        <end position="32"/>
    </location>
</feature>
<dbReference type="NCBIfam" id="TIGR01727">
    <property type="entry name" value="oligo_HPY"/>
    <property type="match status" value="1"/>
</dbReference>
<dbReference type="InterPro" id="IPR027417">
    <property type="entry name" value="P-loop_NTPase"/>
</dbReference>
<dbReference type="PANTHER" id="PTHR43297">
    <property type="entry name" value="OLIGOPEPTIDE TRANSPORT ATP-BINDING PROTEIN APPD"/>
    <property type="match status" value="1"/>
</dbReference>
<gene>
    <name evidence="10" type="ORF">Q8A70_00735</name>
</gene>
<keyword evidence="3" id="KW-0813">Transport</keyword>
<evidence type="ECO:0000256" key="3">
    <source>
        <dbReference type="ARBA" id="ARBA00022448"/>
    </source>
</evidence>
<dbReference type="EMBL" id="JAUYVI010000001">
    <property type="protein sequence ID" value="MDQ7246163.1"/>
    <property type="molecule type" value="Genomic_DNA"/>
</dbReference>
<evidence type="ECO:0000256" key="2">
    <source>
        <dbReference type="ARBA" id="ARBA00005417"/>
    </source>
</evidence>
<evidence type="ECO:0000256" key="7">
    <source>
        <dbReference type="ARBA" id="ARBA00023136"/>
    </source>
</evidence>
<evidence type="ECO:0000256" key="6">
    <source>
        <dbReference type="ARBA" id="ARBA00022840"/>
    </source>
</evidence>
<keyword evidence="5" id="KW-0547">Nucleotide-binding</keyword>
<dbReference type="RefSeq" id="WP_379953535.1">
    <property type="nucleotide sequence ID" value="NZ_JAUYVI010000001.1"/>
</dbReference>
<protein>
    <submittedName>
        <fullName evidence="10">ABC transporter ATP-binding protein</fullName>
    </submittedName>
</protein>
<evidence type="ECO:0000256" key="8">
    <source>
        <dbReference type="SAM" id="MobiDB-lite"/>
    </source>
</evidence>
<comment type="caution">
    <text evidence="10">The sequence shown here is derived from an EMBL/GenBank/DDBJ whole genome shotgun (WGS) entry which is preliminary data.</text>
</comment>
<dbReference type="SUPFAM" id="SSF52540">
    <property type="entry name" value="P-loop containing nucleoside triphosphate hydrolases"/>
    <property type="match status" value="1"/>
</dbReference>
<dbReference type="InterPro" id="IPR013563">
    <property type="entry name" value="Oligopep_ABC_C"/>
</dbReference>
<name>A0ABU0YHM9_9PROT</name>
<evidence type="ECO:0000313" key="11">
    <source>
        <dbReference type="Proteomes" id="UP001230156"/>
    </source>
</evidence>
<dbReference type="InterPro" id="IPR050388">
    <property type="entry name" value="ABC_Ni/Peptide_Import"/>
</dbReference>
<dbReference type="InterPro" id="IPR003593">
    <property type="entry name" value="AAA+_ATPase"/>
</dbReference>
<dbReference type="SMART" id="SM00382">
    <property type="entry name" value="AAA"/>
    <property type="match status" value="1"/>
</dbReference>
<dbReference type="Pfam" id="PF00005">
    <property type="entry name" value="ABC_tran"/>
    <property type="match status" value="1"/>
</dbReference>
<feature type="compositionally biased region" description="Basic and acidic residues" evidence="8">
    <location>
        <begin position="1"/>
        <end position="13"/>
    </location>
</feature>
<evidence type="ECO:0000256" key="5">
    <source>
        <dbReference type="ARBA" id="ARBA00022741"/>
    </source>
</evidence>
<dbReference type="CDD" id="cd03257">
    <property type="entry name" value="ABC_NikE_OppD_transporters"/>
    <property type="match status" value="1"/>
</dbReference>
<reference evidence="11" key="1">
    <citation type="submission" date="2023-08" db="EMBL/GenBank/DDBJ databases">
        <title>Rhodospirillaceae gen. nov., a novel taxon isolated from the Yangtze River Yuezi River estuary sludge.</title>
        <authorList>
            <person name="Ruan L."/>
        </authorList>
    </citation>
    <scope>NUCLEOTIDE SEQUENCE [LARGE SCALE GENOMIC DNA]</scope>
    <source>
        <strain evidence="11">R-7</strain>
    </source>
</reference>
<feature type="domain" description="ABC transporter" evidence="9">
    <location>
        <begin position="40"/>
        <end position="289"/>
    </location>
</feature>
<comment type="similarity">
    <text evidence="2">Belongs to the ABC transporter superfamily.</text>
</comment>
<organism evidence="10 11">
    <name type="scientific">Dongia sedimenti</name>
    <dbReference type="NCBI Taxonomy" id="3064282"/>
    <lineage>
        <taxon>Bacteria</taxon>
        <taxon>Pseudomonadati</taxon>
        <taxon>Pseudomonadota</taxon>
        <taxon>Alphaproteobacteria</taxon>
        <taxon>Rhodospirillales</taxon>
        <taxon>Dongiaceae</taxon>
        <taxon>Dongia</taxon>
    </lineage>
</organism>
<dbReference type="Pfam" id="PF08352">
    <property type="entry name" value="oligo_HPY"/>
    <property type="match status" value="1"/>
</dbReference>
<evidence type="ECO:0000259" key="9">
    <source>
        <dbReference type="PROSITE" id="PS50893"/>
    </source>
</evidence>
<accession>A0ABU0YHM9</accession>
<keyword evidence="11" id="KW-1185">Reference proteome</keyword>
<dbReference type="Proteomes" id="UP001230156">
    <property type="component" value="Unassembled WGS sequence"/>
</dbReference>
<dbReference type="Gene3D" id="3.40.50.300">
    <property type="entry name" value="P-loop containing nucleotide triphosphate hydrolases"/>
    <property type="match status" value="1"/>
</dbReference>
<sequence>MDHDLPRGRDRSDGLWLQHAGGRARRETGSGRMTDPVLEVRALSVTTAGSVPPRTIVDGVSFDLGAAEILGLVGESGSGKSVTCRALMRLLPPDSLRISGGAVWIGGRDIVAASEAQLHAVRGGEIGMIFQNPSSHLNPLMRIGEQIGESLRFHRGIGRREARGESIELLRQVGIADPESRFSEFPHQFSGGMRQRAMIAMALACHPAILIADEPTTALDVTVQAQILRLLLELRDKRGLSIILVTHDLGIVAQTCDAIAIMYAGRIAERGPKREVLRRPLHSYTARLIDCQPSRPTSDIHLATIPGQPPSLDDMPGGCRFHPRCDDALPVCRIACPELIDFSDAAAGRHLAACHVATRRRAEVA</sequence>
<evidence type="ECO:0000313" key="10">
    <source>
        <dbReference type="EMBL" id="MDQ7246163.1"/>
    </source>
</evidence>
<dbReference type="GO" id="GO:0005524">
    <property type="term" value="F:ATP binding"/>
    <property type="evidence" value="ECO:0007669"/>
    <property type="project" value="UniProtKB-KW"/>
</dbReference>
<keyword evidence="4" id="KW-1003">Cell membrane</keyword>
<comment type="subcellular location">
    <subcellularLocation>
        <location evidence="1">Cell inner membrane</location>
        <topology evidence="1">Peripheral membrane protein</topology>
    </subcellularLocation>
</comment>
<proteinExistence type="inferred from homology"/>
<evidence type="ECO:0000256" key="4">
    <source>
        <dbReference type="ARBA" id="ARBA00022475"/>
    </source>
</evidence>
<dbReference type="InterPro" id="IPR017871">
    <property type="entry name" value="ABC_transporter-like_CS"/>
</dbReference>
<keyword evidence="7" id="KW-0472">Membrane</keyword>
<keyword evidence="6 10" id="KW-0067">ATP-binding</keyword>